<evidence type="ECO:0000313" key="3">
    <source>
        <dbReference type="EMBL" id="TCL44000.1"/>
    </source>
</evidence>
<dbReference type="RefSeq" id="WP_132084151.1">
    <property type="nucleotide sequence ID" value="NZ_SLUK01000003.1"/>
</dbReference>
<dbReference type="Proteomes" id="UP000294682">
    <property type="component" value="Unassembled WGS sequence"/>
</dbReference>
<sequence length="162" mass="18164">MKAFKEAGQTLAFLSVGPLGERRAYMELLLLADPCVEMVERYLGRGVMLAAVENGQAVGVIVAVPEAAECWEIKNLAVREDMHRRGFGRALIAACERECQKRGASRMTVGTADTSHGNLDFYEKCGYRRERVLKNFFTDNYPEPVYDEGEQCVDMIYLGKTL</sequence>
<dbReference type="PANTHER" id="PTHR13947">
    <property type="entry name" value="GNAT FAMILY N-ACETYLTRANSFERASE"/>
    <property type="match status" value="1"/>
</dbReference>
<dbReference type="Pfam" id="PF00583">
    <property type="entry name" value="Acetyltransf_1"/>
    <property type="match status" value="1"/>
</dbReference>
<dbReference type="InterPro" id="IPR000182">
    <property type="entry name" value="GNAT_dom"/>
</dbReference>
<dbReference type="AlphaFoldDB" id="A0A9X8UKG1"/>
<evidence type="ECO:0000256" key="1">
    <source>
        <dbReference type="ARBA" id="ARBA00022679"/>
    </source>
</evidence>
<dbReference type="InterPro" id="IPR016181">
    <property type="entry name" value="Acyl_CoA_acyltransferase"/>
</dbReference>
<dbReference type="PROSITE" id="PS51186">
    <property type="entry name" value="GNAT"/>
    <property type="match status" value="1"/>
</dbReference>
<keyword evidence="1" id="KW-0808">Transferase</keyword>
<gene>
    <name evidence="3" type="ORF">EDD78_10337</name>
</gene>
<dbReference type="EMBL" id="SLUK01000003">
    <property type="protein sequence ID" value="TCL44000.1"/>
    <property type="molecule type" value="Genomic_DNA"/>
</dbReference>
<feature type="domain" description="N-acetyltransferase" evidence="2">
    <location>
        <begin position="9"/>
        <end position="162"/>
    </location>
</feature>
<proteinExistence type="predicted"/>
<evidence type="ECO:0000313" key="4">
    <source>
        <dbReference type="Proteomes" id="UP000294682"/>
    </source>
</evidence>
<evidence type="ECO:0000259" key="2">
    <source>
        <dbReference type="PROSITE" id="PS51186"/>
    </source>
</evidence>
<protein>
    <submittedName>
        <fullName evidence="3">Ribosomal protein S18 acetylase RimI-like enzyme</fullName>
    </submittedName>
</protein>
<reference evidence="3 4" key="1">
    <citation type="submission" date="2019-03" db="EMBL/GenBank/DDBJ databases">
        <title>Genomic Encyclopedia of Type Strains, Phase IV (KMG-IV): sequencing the most valuable type-strain genomes for metagenomic binning, comparative biology and taxonomic classification.</title>
        <authorList>
            <person name="Goeker M."/>
        </authorList>
    </citation>
    <scope>NUCLEOTIDE SEQUENCE [LARGE SCALE GENOMIC DNA]</scope>
    <source>
        <strain evidence="3 4">DSM 100433</strain>
    </source>
</reference>
<keyword evidence="3" id="KW-0687">Ribonucleoprotein</keyword>
<dbReference type="CDD" id="cd04301">
    <property type="entry name" value="NAT_SF"/>
    <property type="match status" value="1"/>
</dbReference>
<dbReference type="SUPFAM" id="SSF55729">
    <property type="entry name" value="Acyl-CoA N-acyltransferases (Nat)"/>
    <property type="match status" value="1"/>
</dbReference>
<comment type="caution">
    <text evidence="3">The sequence shown here is derived from an EMBL/GenBank/DDBJ whole genome shotgun (WGS) entry which is preliminary data.</text>
</comment>
<dbReference type="PANTHER" id="PTHR13947:SF37">
    <property type="entry name" value="LD18367P"/>
    <property type="match status" value="1"/>
</dbReference>
<name>A0A9X8UKG1_9FIRM</name>
<dbReference type="GO" id="GO:0008080">
    <property type="term" value="F:N-acetyltransferase activity"/>
    <property type="evidence" value="ECO:0007669"/>
    <property type="project" value="InterPro"/>
</dbReference>
<organism evidence="3 4">
    <name type="scientific">Harryflintia acetispora</name>
    <dbReference type="NCBI Taxonomy" id="1849041"/>
    <lineage>
        <taxon>Bacteria</taxon>
        <taxon>Bacillati</taxon>
        <taxon>Bacillota</taxon>
        <taxon>Clostridia</taxon>
        <taxon>Eubacteriales</taxon>
        <taxon>Oscillospiraceae</taxon>
        <taxon>Harryflintia</taxon>
    </lineage>
</organism>
<dbReference type="InterPro" id="IPR050769">
    <property type="entry name" value="NAT_camello-type"/>
</dbReference>
<dbReference type="GO" id="GO:0005840">
    <property type="term" value="C:ribosome"/>
    <property type="evidence" value="ECO:0007669"/>
    <property type="project" value="UniProtKB-KW"/>
</dbReference>
<dbReference type="Gene3D" id="3.40.630.30">
    <property type="match status" value="1"/>
</dbReference>
<keyword evidence="4" id="KW-1185">Reference proteome</keyword>
<keyword evidence="3" id="KW-0689">Ribosomal protein</keyword>
<accession>A0A9X8UKG1</accession>